<dbReference type="AlphaFoldDB" id="A0A645G6C4"/>
<reference evidence="2" key="1">
    <citation type="submission" date="2019-08" db="EMBL/GenBank/DDBJ databases">
        <authorList>
            <person name="Kucharzyk K."/>
            <person name="Murdoch R.W."/>
            <person name="Higgins S."/>
            <person name="Loffler F."/>
        </authorList>
    </citation>
    <scope>NUCLEOTIDE SEQUENCE</scope>
</reference>
<sequence length="73" mass="7869">MGLHHGPQPAHPQLVSPVAHGDAYRPQTAGQRQKKIRVRHHGVDYPAVHIIKMAVRTLAGVLDGKKVSGAEPV</sequence>
<evidence type="ECO:0000256" key="1">
    <source>
        <dbReference type="SAM" id="MobiDB-lite"/>
    </source>
</evidence>
<feature type="region of interest" description="Disordered" evidence="1">
    <location>
        <begin position="1"/>
        <end position="36"/>
    </location>
</feature>
<gene>
    <name evidence="2" type="ORF">SDC9_169814</name>
</gene>
<organism evidence="2">
    <name type="scientific">bioreactor metagenome</name>
    <dbReference type="NCBI Taxonomy" id="1076179"/>
    <lineage>
        <taxon>unclassified sequences</taxon>
        <taxon>metagenomes</taxon>
        <taxon>ecological metagenomes</taxon>
    </lineage>
</organism>
<comment type="caution">
    <text evidence="2">The sequence shown here is derived from an EMBL/GenBank/DDBJ whole genome shotgun (WGS) entry which is preliminary data.</text>
</comment>
<evidence type="ECO:0000313" key="2">
    <source>
        <dbReference type="EMBL" id="MPN22431.1"/>
    </source>
</evidence>
<protein>
    <submittedName>
        <fullName evidence="2">Uncharacterized protein</fullName>
    </submittedName>
</protein>
<accession>A0A645G6C4</accession>
<name>A0A645G6C4_9ZZZZ</name>
<dbReference type="EMBL" id="VSSQ01070657">
    <property type="protein sequence ID" value="MPN22431.1"/>
    <property type="molecule type" value="Genomic_DNA"/>
</dbReference>
<proteinExistence type="predicted"/>